<protein>
    <submittedName>
        <fullName evidence="2 3">Nematode cuticle collagen N-terminal domain-containing protein</fullName>
    </submittedName>
</protein>
<reference evidence="2 3" key="1">
    <citation type="submission" date="2022-11" db="UniProtKB">
        <authorList>
            <consortium name="WormBaseParasite"/>
        </authorList>
    </citation>
    <scope>IDENTIFICATION</scope>
</reference>
<accession>A0A915BTU6</accession>
<name>A0A915BTU6_PARUN</name>
<sequence length="334" mass="38305">MCSRICKTRSLFVELVQSLFVESMQSWNNLASHSKQKEKSARRCTNAAAAALVQLDHRVHRDLMEQTVATASQESLDQTVVTLKSVKDQQRRTGASTALLDHQDQWDDQAHGDLVDRKDSKVLTVRWDLQDHLEDQAQLDQKALRDPKDLLANQASPVCNVSSLDHQDQWDLLERWDLQARKDPMDVTGCQAARVRVVLRAKMAKTELMDRMVGTANKERLAQQVQEEVATTARHPELRLDIKYIFEREAQFRPPEDHWLRHPSHLPMFSGSLHKLIQPTHSFLVSYSAVSLTARHCPLLLQCVHFFRRQNKNFRCIFETPSLASSTSVLQLTV</sequence>
<organism evidence="1 3">
    <name type="scientific">Parascaris univalens</name>
    <name type="common">Nematode worm</name>
    <dbReference type="NCBI Taxonomy" id="6257"/>
    <lineage>
        <taxon>Eukaryota</taxon>
        <taxon>Metazoa</taxon>
        <taxon>Ecdysozoa</taxon>
        <taxon>Nematoda</taxon>
        <taxon>Chromadorea</taxon>
        <taxon>Rhabditida</taxon>
        <taxon>Spirurina</taxon>
        <taxon>Ascaridomorpha</taxon>
        <taxon>Ascaridoidea</taxon>
        <taxon>Ascarididae</taxon>
        <taxon>Parascaris</taxon>
    </lineage>
</organism>
<dbReference type="WBParaSite" id="PgR059_g044_t02">
    <property type="protein sequence ID" value="PgR059_g044_t02"/>
    <property type="gene ID" value="PgR059_g044"/>
</dbReference>
<proteinExistence type="predicted"/>
<evidence type="ECO:0000313" key="2">
    <source>
        <dbReference type="WBParaSite" id="PgR059_g044_t02"/>
    </source>
</evidence>
<keyword evidence="1" id="KW-1185">Reference proteome</keyword>
<evidence type="ECO:0000313" key="1">
    <source>
        <dbReference type="Proteomes" id="UP000887569"/>
    </source>
</evidence>
<evidence type="ECO:0000313" key="3">
    <source>
        <dbReference type="WBParaSite" id="PgR059_g044_t04"/>
    </source>
</evidence>
<dbReference type="WBParaSite" id="PgR059_g044_t04">
    <property type="protein sequence ID" value="PgR059_g044_t04"/>
    <property type="gene ID" value="PgR059_g044"/>
</dbReference>
<dbReference type="AlphaFoldDB" id="A0A915BTU6"/>
<dbReference type="Proteomes" id="UP000887569">
    <property type="component" value="Unplaced"/>
</dbReference>